<protein>
    <submittedName>
        <fullName evidence="2">Uncharacterized protein</fullName>
    </submittedName>
</protein>
<organism evidence="2 3">
    <name type="scientific">Streptomyces orinoci</name>
    <name type="common">Streptoverticillium orinoci</name>
    <dbReference type="NCBI Taxonomy" id="67339"/>
    <lineage>
        <taxon>Bacteria</taxon>
        <taxon>Bacillati</taxon>
        <taxon>Actinomycetota</taxon>
        <taxon>Actinomycetes</taxon>
        <taxon>Kitasatosporales</taxon>
        <taxon>Streptomycetaceae</taxon>
        <taxon>Streptomyces</taxon>
    </lineage>
</organism>
<comment type="caution">
    <text evidence="2">The sequence shown here is derived from an EMBL/GenBank/DDBJ whole genome shotgun (WGS) entry which is preliminary data.</text>
</comment>
<reference evidence="2 3" key="1">
    <citation type="submission" date="2024-06" db="EMBL/GenBank/DDBJ databases">
        <title>The Natural Products Discovery Center: Release of the First 8490 Sequenced Strains for Exploring Actinobacteria Biosynthetic Diversity.</title>
        <authorList>
            <person name="Kalkreuter E."/>
            <person name="Kautsar S.A."/>
            <person name="Yang D."/>
            <person name="Bader C.D."/>
            <person name="Teijaro C.N."/>
            <person name="Fluegel L."/>
            <person name="Davis C.M."/>
            <person name="Simpson J.R."/>
            <person name="Lauterbach L."/>
            <person name="Steele A.D."/>
            <person name="Gui C."/>
            <person name="Meng S."/>
            <person name="Li G."/>
            <person name="Viehrig K."/>
            <person name="Ye F."/>
            <person name="Su P."/>
            <person name="Kiefer A.F."/>
            <person name="Nichols A."/>
            <person name="Cepeda A.J."/>
            <person name="Yan W."/>
            <person name="Fan B."/>
            <person name="Jiang Y."/>
            <person name="Adhikari A."/>
            <person name="Zheng C.-J."/>
            <person name="Schuster L."/>
            <person name="Cowan T.M."/>
            <person name="Smanski M.J."/>
            <person name="Chevrette M.G."/>
            <person name="De Carvalho L.P.S."/>
            <person name="Shen B."/>
        </authorList>
    </citation>
    <scope>NUCLEOTIDE SEQUENCE [LARGE SCALE GENOMIC DNA]</scope>
    <source>
        <strain evidence="2 3">NPDC052347</strain>
    </source>
</reference>
<accession>A0ABV3K5T3</accession>
<dbReference type="EMBL" id="JBFAUK010000033">
    <property type="protein sequence ID" value="MEV5510504.1"/>
    <property type="molecule type" value="Genomic_DNA"/>
</dbReference>
<keyword evidence="3" id="KW-1185">Reference proteome</keyword>
<dbReference type="Proteomes" id="UP001552594">
    <property type="component" value="Unassembled WGS sequence"/>
</dbReference>
<evidence type="ECO:0000313" key="2">
    <source>
        <dbReference type="EMBL" id="MEV5510504.1"/>
    </source>
</evidence>
<sequence>MMSEPAVQQDTRIQLASAEASRGDGTHKASVRPWTDAGGVAGELRQGMQTALTDLEHGHDGIKSGTEGFASASTLGRILGGWQSRLEAVRNECGDLDGKLKKAGIGFGENETTTKESFDAVRNRSKIDDYAK</sequence>
<evidence type="ECO:0000313" key="3">
    <source>
        <dbReference type="Proteomes" id="UP001552594"/>
    </source>
</evidence>
<name>A0ABV3K5T3_STRON</name>
<gene>
    <name evidence="2" type="ORF">AB0L16_29450</name>
</gene>
<feature type="compositionally biased region" description="Polar residues" evidence="1">
    <location>
        <begin position="1"/>
        <end position="14"/>
    </location>
</feature>
<feature type="region of interest" description="Disordered" evidence="1">
    <location>
        <begin position="1"/>
        <end position="40"/>
    </location>
</feature>
<dbReference type="RefSeq" id="WP_109283893.1">
    <property type="nucleotide sequence ID" value="NZ_JBFAUK010000033.1"/>
</dbReference>
<proteinExistence type="predicted"/>
<evidence type="ECO:0000256" key="1">
    <source>
        <dbReference type="SAM" id="MobiDB-lite"/>
    </source>
</evidence>